<comment type="caution">
    <text evidence="1">The sequence shown here is derived from an EMBL/GenBank/DDBJ whole genome shotgun (WGS) entry which is preliminary data.</text>
</comment>
<reference evidence="1 2" key="1">
    <citation type="journal article" date="2023" name="Sci. Data">
        <title>Genome assembly of the Korean intertidal mud-creeper Batillaria attramentaria.</title>
        <authorList>
            <person name="Patra A.K."/>
            <person name="Ho P.T."/>
            <person name="Jun S."/>
            <person name="Lee S.J."/>
            <person name="Kim Y."/>
            <person name="Won Y.J."/>
        </authorList>
    </citation>
    <scope>NUCLEOTIDE SEQUENCE [LARGE SCALE GENOMIC DNA]</scope>
    <source>
        <strain evidence="1">Wonlab-2016</strain>
    </source>
</reference>
<feature type="non-terminal residue" evidence="1">
    <location>
        <position position="1"/>
    </location>
</feature>
<dbReference type="AlphaFoldDB" id="A0ABD0JIZ2"/>
<gene>
    <name evidence="1" type="ORF">BaRGS_00033903</name>
</gene>
<name>A0ABD0JIZ2_9CAEN</name>
<keyword evidence="2" id="KW-1185">Reference proteome</keyword>
<organism evidence="1 2">
    <name type="scientific">Batillaria attramentaria</name>
    <dbReference type="NCBI Taxonomy" id="370345"/>
    <lineage>
        <taxon>Eukaryota</taxon>
        <taxon>Metazoa</taxon>
        <taxon>Spiralia</taxon>
        <taxon>Lophotrochozoa</taxon>
        <taxon>Mollusca</taxon>
        <taxon>Gastropoda</taxon>
        <taxon>Caenogastropoda</taxon>
        <taxon>Sorbeoconcha</taxon>
        <taxon>Cerithioidea</taxon>
        <taxon>Batillariidae</taxon>
        <taxon>Batillaria</taxon>
    </lineage>
</organism>
<accession>A0ABD0JIZ2</accession>
<evidence type="ECO:0000313" key="2">
    <source>
        <dbReference type="Proteomes" id="UP001519460"/>
    </source>
</evidence>
<evidence type="ECO:0000313" key="1">
    <source>
        <dbReference type="EMBL" id="KAK7474831.1"/>
    </source>
</evidence>
<dbReference type="Proteomes" id="UP001519460">
    <property type="component" value="Unassembled WGS sequence"/>
</dbReference>
<proteinExistence type="predicted"/>
<dbReference type="EMBL" id="JACVVK020000423">
    <property type="protein sequence ID" value="KAK7474831.1"/>
    <property type="molecule type" value="Genomic_DNA"/>
</dbReference>
<sequence>SVVIVAVVSTERPPQLACERGRVSAQAAVNHTHHGPPQCRQRHELSLLDSACSDAALGEAAHLDDYFKSPVANLDARSSSACQNHPGH</sequence>
<protein>
    <submittedName>
        <fullName evidence="1">Uncharacterized protein</fullName>
    </submittedName>
</protein>